<gene>
    <name evidence="1" type="ORF">D4A47_08940</name>
</gene>
<evidence type="ECO:0000313" key="2">
    <source>
        <dbReference type="Proteomes" id="UP000276301"/>
    </source>
</evidence>
<comment type="caution">
    <text evidence="1">The sequence shown here is derived from an EMBL/GenBank/DDBJ whole genome shotgun (WGS) entry which is preliminary data.</text>
</comment>
<dbReference type="AlphaFoldDB" id="A0A498CZN1"/>
<sequence>MNRAYRLSPEHFAGLAPCAASVFVAQPVLSAALAVEGFSALWSIGKLKEQEERVRKG</sequence>
<dbReference type="Proteomes" id="UP000276301">
    <property type="component" value="Unassembled WGS sequence"/>
</dbReference>
<organism evidence="1 2">
    <name type="scientific">Anaerotruncus massiliensis</name>
    <name type="common">ex Liu et al. 2021</name>
    <dbReference type="NCBI Taxonomy" id="2321404"/>
    <lineage>
        <taxon>Bacteria</taxon>
        <taxon>Bacillati</taxon>
        <taxon>Bacillota</taxon>
        <taxon>Clostridia</taxon>
        <taxon>Eubacteriales</taxon>
        <taxon>Oscillospiraceae</taxon>
        <taxon>Anaerotruncus</taxon>
    </lineage>
</organism>
<keyword evidence="2" id="KW-1185">Reference proteome</keyword>
<dbReference type="EMBL" id="RCHT01000015">
    <property type="protein sequence ID" value="RLL10224.1"/>
    <property type="molecule type" value="Genomic_DNA"/>
</dbReference>
<name>A0A498CZN1_9FIRM</name>
<dbReference type="InterPro" id="IPR027890">
    <property type="entry name" value="DUF4491"/>
</dbReference>
<evidence type="ECO:0000313" key="1">
    <source>
        <dbReference type="EMBL" id="RLL10224.1"/>
    </source>
</evidence>
<dbReference type="Pfam" id="PF14898">
    <property type="entry name" value="DUF4491"/>
    <property type="match status" value="1"/>
</dbReference>
<reference evidence="1 2" key="1">
    <citation type="submission" date="2018-10" db="EMBL/GenBank/DDBJ databases">
        <title>Anaerotruncus faecis sp. nov., isolated from human feces.</title>
        <authorList>
            <person name="Wang Y.-J."/>
        </authorList>
    </citation>
    <scope>NUCLEOTIDE SEQUENCE [LARGE SCALE GENOMIC DNA]</scope>
    <source>
        <strain evidence="1 2">22A2-44</strain>
    </source>
</reference>
<accession>A0A498CZN1</accession>
<proteinExistence type="predicted"/>
<protein>
    <submittedName>
        <fullName evidence="1">DUF4491 family protein</fullName>
    </submittedName>
</protein>